<evidence type="ECO:0000313" key="9">
    <source>
        <dbReference type="Proteomes" id="UP000734854"/>
    </source>
</evidence>
<evidence type="ECO:0000256" key="4">
    <source>
        <dbReference type="PROSITE-ProRule" id="PRU00175"/>
    </source>
</evidence>
<feature type="compositionally biased region" description="Polar residues" evidence="6">
    <location>
        <begin position="16"/>
        <end position="29"/>
    </location>
</feature>
<evidence type="ECO:0000256" key="2">
    <source>
        <dbReference type="ARBA" id="ARBA00022771"/>
    </source>
</evidence>
<reference evidence="8 9" key="1">
    <citation type="submission" date="2020-08" db="EMBL/GenBank/DDBJ databases">
        <title>Plant Genome Project.</title>
        <authorList>
            <person name="Zhang R.-G."/>
        </authorList>
    </citation>
    <scope>NUCLEOTIDE SEQUENCE [LARGE SCALE GENOMIC DNA]</scope>
    <source>
        <tissue evidence="8">Rhizome</tissue>
    </source>
</reference>
<accession>A0A8J5L828</accession>
<protein>
    <recommendedName>
        <fullName evidence="7">RING-type domain-containing protein</fullName>
    </recommendedName>
</protein>
<evidence type="ECO:0000256" key="5">
    <source>
        <dbReference type="SAM" id="Coils"/>
    </source>
</evidence>
<gene>
    <name evidence="8" type="ORF">ZIOFF_034681</name>
</gene>
<dbReference type="InterPro" id="IPR001841">
    <property type="entry name" value="Znf_RING"/>
</dbReference>
<dbReference type="GO" id="GO:0008270">
    <property type="term" value="F:zinc ion binding"/>
    <property type="evidence" value="ECO:0007669"/>
    <property type="project" value="UniProtKB-KW"/>
</dbReference>
<organism evidence="8 9">
    <name type="scientific">Zingiber officinale</name>
    <name type="common">Ginger</name>
    <name type="synonym">Amomum zingiber</name>
    <dbReference type="NCBI Taxonomy" id="94328"/>
    <lineage>
        <taxon>Eukaryota</taxon>
        <taxon>Viridiplantae</taxon>
        <taxon>Streptophyta</taxon>
        <taxon>Embryophyta</taxon>
        <taxon>Tracheophyta</taxon>
        <taxon>Spermatophyta</taxon>
        <taxon>Magnoliopsida</taxon>
        <taxon>Liliopsida</taxon>
        <taxon>Zingiberales</taxon>
        <taxon>Zingiberaceae</taxon>
        <taxon>Zingiber</taxon>
    </lineage>
</organism>
<evidence type="ECO:0000259" key="7">
    <source>
        <dbReference type="PROSITE" id="PS50089"/>
    </source>
</evidence>
<dbReference type="GO" id="GO:0005737">
    <property type="term" value="C:cytoplasm"/>
    <property type="evidence" value="ECO:0007669"/>
    <property type="project" value="TreeGrafter"/>
</dbReference>
<feature type="coiled-coil region" evidence="5">
    <location>
        <begin position="162"/>
        <end position="189"/>
    </location>
</feature>
<evidence type="ECO:0000256" key="6">
    <source>
        <dbReference type="SAM" id="MobiDB-lite"/>
    </source>
</evidence>
<sequence length="574" mass="64342">MRGKRSKAVVDEIQENIDSNSPHNSSQDLYSKEKIDDEKIDKKKGRGPSKLNLVSGQQKPKELERNEFGQPIGDNSVKYASFLGCMIKEFVPYTLNGWNDVDKEVKNRMWDCLRKEIERCPPESHNTTNILDDAISLVFGKEARGRVRGMSFGVTPSKVGASVQQNGTVKRLESTVNNLQQEMQEMKFLFFQNMRQQNEQEQVGSGDIGSGIGNYVGGSSHGKKNGNVNQPLTVAQSKMKDVSHGDIRDNAKCKLLHWCVDGVVAEGRIASTDPKAKSSIHCTRPPILRHLAQSLLFFFMDPLAWPWSIDDADSAAPSVEIPGWAVVETGSAILRMKARVVVRPSGGDLDMMPPQFIISHFRRRRSSSSDVDVDDAAEDAHVTFRQPFYYINFQPAAWREQTQRMFSDVAANRVRPDDLYHLVQGFHWYTYSVVRRFPIAELVSLEFFSVVEIPVTPSASASELHRFRFSPETNEYLFGSDDDDDVDGYIVQSLRFLRARRGPRPASAAAVEGLQMVTAGEGISCPICLDDLEVMSQVLAMPCSHPFHEGCLREWLKRSNSCPVCRFSLPAAAE</sequence>
<dbReference type="InterPro" id="IPR013083">
    <property type="entry name" value="Znf_RING/FYVE/PHD"/>
</dbReference>
<dbReference type="AlphaFoldDB" id="A0A8J5L828"/>
<dbReference type="GO" id="GO:0016567">
    <property type="term" value="P:protein ubiquitination"/>
    <property type="evidence" value="ECO:0007669"/>
    <property type="project" value="TreeGrafter"/>
</dbReference>
<keyword evidence="1" id="KW-0479">Metal-binding</keyword>
<dbReference type="Proteomes" id="UP000734854">
    <property type="component" value="Unassembled WGS sequence"/>
</dbReference>
<dbReference type="PANTHER" id="PTHR15710:SF243">
    <property type="entry name" value="E3 UBIQUITIN-PROTEIN LIGASE PRAJA-2 ISOFORM X1"/>
    <property type="match status" value="1"/>
</dbReference>
<feature type="compositionally biased region" description="Basic and acidic residues" evidence="6">
    <location>
        <begin position="30"/>
        <end position="41"/>
    </location>
</feature>
<keyword evidence="2 4" id="KW-0863">Zinc-finger</keyword>
<dbReference type="PANTHER" id="PTHR15710">
    <property type="entry name" value="E3 UBIQUITIN-PROTEIN LIGASE PRAJA"/>
    <property type="match status" value="1"/>
</dbReference>
<keyword evidence="9" id="KW-1185">Reference proteome</keyword>
<dbReference type="SUPFAM" id="SSF57850">
    <property type="entry name" value="RING/U-box"/>
    <property type="match status" value="1"/>
</dbReference>
<dbReference type="Pfam" id="PF13639">
    <property type="entry name" value="zf-RING_2"/>
    <property type="match status" value="1"/>
</dbReference>
<dbReference type="InterPro" id="IPR011016">
    <property type="entry name" value="Znf_RING-CH"/>
</dbReference>
<evidence type="ECO:0000256" key="3">
    <source>
        <dbReference type="ARBA" id="ARBA00022833"/>
    </source>
</evidence>
<dbReference type="GO" id="GO:0061630">
    <property type="term" value="F:ubiquitin protein ligase activity"/>
    <property type="evidence" value="ECO:0007669"/>
    <property type="project" value="TreeGrafter"/>
</dbReference>
<keyword evidence="3" id="KW-0862">Zinc</keyword>
<feature type="region of interest" description="Disordered" evidence="6">
    <location>
        <begin position="1"/>
        <end position="69"/>
    </location>
</feature>
<dbReference type="SMART" id="SM00744">
    <property type="entry name" value="RINGv"/>
    <property type="match status" value="1"/>
</dbReference>
<dbReference type="PROSITE" id="PS50089">
    <property type="entry name" value="ZF_RING_2"/>
    <property type="match status" value="1"/>
</dbReference>
<name>A0A8J5L828_ZINOF</name>
<dbReference type="SMART" id="SM00184">
    <property type="entry name" value="RING"/>
    <property type="match status" value="1"/>
</dbReference>
<evidence type="ECO:0000313" key="8">
    <source>
        <dbReference type="EMBL" id="KAG6509288.1"/>
    </source>
</evidence>
<keyword evidence="5" id="KW-0175">Coiled coil</keyword>
<dbReference type="Gene3D" id="3.30.40.10">
    <property type="entry name" value="Zinc/RING finger domain, C3HC4 (zinc finger)"/>
    <property type="match status" value="1"/>
</dbReference>
<dbReference type="EMBL" id="JACMSC010000009">
    <property type="protein sequence ID" value="KAG6509288.1"/>
    <property type="molecule type" value="Genomic_DNA"/>
</dbReference>
<comment type="caution">
    <text evidence="8">The sequence shown here is derived from an EMBL/GenBank/DDBJ whole genome shotgun (WGS) entry which is preliminary data.</text>
</comment>
<proteinExistence type="predicted"/>
<feature type="domain" description="RING-type" evidence="7">
    <location>
        <begin position="525"/>
        <end position="566"/>
    </location>
</feature>
<evidence type="ECO:0000256" key="1">
    <source>
        <dbReference type="ARBA" id="ARBA00022723"/>
    </source>
</evidence>